<comment type="caution">
    <text evidence="1">The sequence shown here is derived from an EMBL/GenBank/DDBJ whole genome shotgun (WGS) entry which is preliminary data.</text>
</comment>
<organism evidence="1 2">
    <name type="scientific">Fimbriiglobus ruber</name>
    <dbReference type="NCBI Taxonomy" id="1908690"/>
    <lineage>
        <taxon>Bacteria</taxon>
        <taxon>Pseudomonadati</taxon>
        <taxon>Planctomycetota</taxon>
        <taxon>Planctomycetia</taxon>
        <taxon>Gemmatales</taxon>
        <taxon>Gemmataceae</taxon>
        <taxon>Fimbriiglobus</taxon>
    </lineage>
</organism>
<evidence type="ECO:0000313" key="2">
    <source>
        <dbReference type="Proteomes" id="UP000214646"/>
    </source>
</evidence>
<proteinExistence type="predicted"/>
<name>A0A225DD00_9BACT</name>
<accession>A0A225DD00</accession>
<evidence type="ECO:0000313" key="1">
    <source>
        <dbReference type="EMBL" id="OWK39421.1"/>
    </source>
</evidence>
<keyword evidence="2" id="KW-1185">Reference proteome</keyword>
<dbReference type="AlphaFoldDB" id="A0A225DD00"/>
<protein>
    <submittedName>
        <fullName evidence="1">Uncharacterized protein</fullName>
    </submittedName>
</protein>
<gene>
    <name evidence="1" type="ORF">FRUB_05984</name>
</gene>
<dbReference type="Proteomes" id="UP000214646">
    <property type="component" value="Unassembled WGS sequence"/>
</dbReference>
<dbReference type="EMBL" id="NIDE01000010">
    <property type="protein sequence ID" value="OWK39421.1"/>
    <property type="molecule type" value="Genomic_DNA"/>
</dbReference>
<sequence>MGGMGSGKRFGRSKNALVEDCWDIDTTDFGRRGLLAPGTHQSGS</sequence>
<reference evidence="2" key="1">
    <citation type="submission" date="2017-06" db="EMBL/GenBank/DDBJ databases">
        <title>Genome analysis of Fimbriiglobus ruber SP5, the first member of the order Planctomycetales with confirmed chitinolytic capability.</title>
        <authorList>
            <person name="Ravin N.V."/>
            <person name="Rakitin A.L."/>
            <person name="Ivanova A.A."/>
            <person name="Beletsky A.V."/>
            <person name="Kulichevskaya I.S."/>
            <person name="Mardanov A.V."/>
            <person name="Dedysh S.N."/>
        </authorList>
    </citation>
    <scope>NUCLEOTIDE SEQUENCE [LARGE SCALE GENOMIC DNA]</scope>
    <source>
        <strain evidence="2">SP5</strain>
    </source>
</reference>